<comment type="caution">
    <text evidence="1">The sequence shown here is derived from an EMBL/GenBank/DDBJ whole genome shotgun (WGS) entry which is preliminary data.</text>
</comment>
<dbReference type="AlphaFoldDB" id="A0AAE1B536"/>
<gene>
    <name evidence="1" type="ORF">RRG08_048532</name>
</gene>
<organism evidence="1 2">
    <name type="scientific">Elysia crispata</name>
    <name type="common">lettuce slug</name>
    <dbReference type="NCBI Taxonomy" id="231223"/>
    <lineage>
        <taxon>Eukaryota</taxon>
        <taxon>Metazoa</taxon>
        <taxon>Spiralia</taxon>
        <taxon>Lophotrochozoa</taxon>
        <taxon>Mollusca</taxon>
        <taxon>Gastropoda</taxon>
        <taxon>Heterobranchia</taxon>
        <taxon>Euthyneura</taxon>
        <taxon>Panpulmonata</taxon>
        <taxon>Sacoglossa</taxon>
        <taxon>Placobranchoidea</taxon>
        <taxon>Plakobranchidae</taxon>
        <taxon>Elysia</taxon>
    </lineage>
</organism>
<evidence type="ECO:0000313" key="1">
    <source>
        <dbReference type="EMBL" id="KAK3799808.1"/>
    </source>
</evidence>
<sequence>MNEKIRLVTKRVIAHHLSRQTNSSKDKFIIFARPCKTLQRSWSLYSGDVTAVLPWASRASRIVLLVSSANITCGCRQYHKPLAGGGPSKNNKLVVEGDEHILLEISQLKLSSWSCSGEIFLVQSQRFGQGTVFEAK</sequence>
<reference evidence="1" key="1">
    <citation type="journal article" date="2023" name="G3 (Bethesda)">
        <title>A reference genome for the long-term kleptoplast-retaining sea slug Elysia crispata morphotype clarki.</title>
        <authorList>
            <person name="Eastman K.E."/>
            <person name="Pendleton A.L."/>
            <person name="Shaikh M.A."/>
            <person name="Suttiyut T."/>
            <person name="Ogas R."/>
            <person name="Tomko P."/>
            <person name="Gavelis G."/>
            <person name="Widhalm J.R."/>
            <person name="Wisecaver J.H."/>
        </authorList>
    </citation>
    <scope>NUCLEOTIDE SEQUENCE</scope>
    <source>
        <strain evidence="1">ECLA1</strain>
    </source>
</reference>
<keyword evidence="2" id="KW-1185">Reference proteome</keyword>
<evidence type="ECO:0000313" key="2">
    <source>
        <dbReference type="Proteomes" id="UP001283361"/>
    </source>
</evidence>
<accession>A0AAE1B536</accession>
<dbReference type="Proteomes" id="UP001283361">
    <property type="component" value="Unassembled WGS sequence"/>
</dbReference>
<protein>
    <submittedName>
        <fullName evidence="1">Uncharacterized protein</fullName>
    </submittedName>
</protein>
<dbReference type="EMBL" id="JAWDGP010000534">
    <property type="protein sequence ID" value="KAK3799808.1"/>
    <property type="molecule type" value="Genomic_DNA"/>
</dbReference>
<proteinExistence type="predicted"/>
<name>A0AAE1B536_9GAST</name>